<dbReference type="PANTHER" id="PTHR14224">
    <property type="entry name" value="SIMILAR TO PREFERENTIALLY EXPRESSED ANTIGEN IN MELANOMA-LIKE 3"/>
    <property type="match status" value="1"/>
</dbReference>
<feature type="non-terminal residue" evidence="5">
    <location>
        <position position="460"/>
    </location>
</feature>
<accession>A0A093B976</accession>
<dbReference type="GO" id="GO:0005737">
    <property type="term" value="C:cytoplasm"/>
    <property type="evidence" value="ECO:0007669"/>
    <property type="project" value="UniProtKB-SubCell"/>
</dbReference>
<feature type="non-terminal residue" evidence="5">
    <location>
        <position position="1"/>
    </location>
</feature>
<evidence type="ECO:0000313" key="5">
    <source>
        <dbReference type="EMBL" id="KFU83756.1"/>
    </source>
</evidence>
<name>A0A093B976_CHAPE</name>
<dbReference type="PANTHER" id="PTHR14224:SF9">
    <property type="entry name" value="LEUCINE-RICH REPEAT-CONTAINING PROTEIN 14"/>
    <property type="match status" value="1"/>
</dbReference>
<dbReference type="EMBL" id="KN125670">
    <property type="protein sequence ID" value="KFU83756.1"/>
    <property type="molecule type" value="Genomic_DNA"/>
</dbReference>
<dbReference type="Gene3D" id="3.80.10.10">
    <property type="entry name" value="Ribonuclease Inhibitor"/>
    <property type="match status" value="1"/>
</dbReference>
<dbReference type="InterPro" id="IPR050694">
    <property type="entry name" value="LRRC14/PRAME"/>
</dbReference>
<keyword evidence="2" id="KW-0963">Cytoplasm</keyword>
<evidence type="ECO:0000256" key="2">
    <source>
        <dbReference type="ARBA" id="ARBA00022490"/>
    </source>
</evidence>
<sequence length="460" mass="50806">LLSLCARRLLAHGPSARRALRLLPPQLYPVLFQAAFQDGRTLVLQDLVATWPFPLLSFRDLLGQRFPQERSHKSCIQAVISAVVELLRRELEDSFLGTRRWVLGRGFHVPPGVPEFLLGCQNSSWDARIPPGMAPLPVEIRADLFVNATSFPILREALGISPSSLLLLKCRDFHAEELPAAGTAALLGSLDPSGLRRVELRFNNLGMAGLGLILPQLSHFQDLLSLQLPYSNLDLRRPLPGLDAAIRCLAAHLGKLPRLKELNLDSSRLSGKLRQLFSDLESPLESLQLAFCSLLPSDLTFLSQSLHAPALRKLDLSGHHLNENLLQPLQLLLEEASASLLHLDLMECHLTDTRLEVLLPTLCRCSRLRCLGLFGNPLSTPGLQSLLRRTGVLRDLRLVVYPYPLECYIQDPTSGHPVEVDEERLAAVGAELSRMLGSSGRAGTLWTTSLCPHGALNYLT</sequence>
<dbReference type="AlphaFoldDB" id="A0A093B976"/>
<organism evidence="5 6">
    <name type="scientific">Chaetura pelagica</name>
    <name type="common">Chimney swift</name>
    <name type="synonym">Hirundo pelagica</name>
    <dbReference type="NCBI Taxonomy" id="8897"/>
    <lineage>
        <taxon>Eukaryota</taxon>
        <taxon>Metazoa</taxon>
        <taxon>Chordata</taxon>
        <taxon>Craniata</taxon>
        <taxon>Vertebrata</taxon>
        <taxon>Euteleostomi</taxon>
        <taxon>Archelosauria</taxon>
        <taxon>Archosauria</taxon>
        <taxon>Dinosauria</taxon>
        <taxon>Saurischia</taxon>
        <taxon>Theropoda</taxon>
        <taxon>Coelurosauria</taxon>
        <taxon>Aves</taxon>
        <taxon>Neognathae</taxon>
        <taxon>Neoaves</taxon>
        <taxon>Strisores</taxon>
        <taxon>Apodiformes</taxon>
        <taxon>Apodidae</taxon>
        <taxon>Apodinae</taxon>
        <taxon>Chaetura</taxon>
    </lineage>
</organism>
<evidence type="ECO:0000256" key="3">
    <source>
        <dbReference type="ARBA" id="ARBA00022614"/>
    </source>
</evidence>
<dbReference type="SUPFAM" id="SSF52047">
    <property type="entry name" value="RNI-like"/>
    <property type="match status" value="1"/>
</dbReference>
<dbReference type="Proteomes" id="UP000031515">
    <property type="component" value="Unassembled WGS sequence"/>
</dbReference>
<proteinExistence type="predicted"/>
<reference evidence="6" key="2">
    <citation type="journal article" date="2014" name="Science">
        <title>Comparative genomics reveals insights into avian genome evolution and adaptation.</title>
        <authorList>
            <consortium name="Avian Genome Consortium"/>
            <person name="Zhang G."/>
            <person name="Li C."/>
            <person name="Li Q."/>
            <person name="Li B."/>
            <person name="Larkin D.M."/>
            <person name="Lee C."/>
            <person name="Storz J.F."/>
            <person name="Antunes A."/>
            <person name="Greenwold M.J."/>
            <person name="Meredith R.W."/>
            <person name="Odeen A."/>
            <person name="Cui J."/>
            <person name="Zhou Q."/>
            <person name="Xu L."/>
            <person name="Pan H."/>
            <person name="Wang Z."/>
            <person name="Jin L."/>
            <person name="Zhang P."/>
            <person name="Hu H."/>
            <person name="Yang W."/>
            <person name="Hu J."/>
            <person name="Xiao J."/>
            <person name="Yang Z."/>
            <person name="Liu Y."/>
            <person name="Xie Q."/>
            <person name="Yu H."/>
            <person name="Lian J."/>
            <person name="Wen P."/>
            <person name="Zhang F."/>
            <person name="Li H."/>
            <person name="Zeng Y."/>
            <person name="Xiong Z."/>
            <person name="Liu S."/>
            <person name="Zhou L."/>
            <person name="Huang Z."/>
            <person name="An N."/>
            <person name="Wang J."/>
            <person name="Zheng Q."/>
            <person name="Xiong Y."/>
            <person name="Wang G."/>
            <person name="Wang B."/>
            <person name="Wang J."/>
            <person name="Fan Y."/>
            <person name="da Fonseca R.R."/>
            <person name="Alfaro-Nunez A."/>
            <person name="Schubert M."/>
            <person name="Orlando L."/>
            <person name="Mourier T."/>
            <person name="Howard J.T."/>
            <person name="Ganapathy G."/>
            <person name="Pfenning A."/>
            <person name="Whitney O."/>
            <person name="Rivas M.V."/>
            <person name="Hara E."/>
            <person name="Smith J."/>
            <person name="Farre M."/>
            <person name="Narayan J."/>
            <person name="Slavov G."/>
            <person name="Romanov M.N."/>
            <person name="Borges R."/>
            <person name="Machado J.P."/>
            <person name="Khan I."/>
            <person name="Springer M.S."/>
            <person name="Gatesy J."/>
            <person name="Hoffmann F.G."/>
            <person name="Opazo J.C."/>
            <person name="Hastad O."/>
            <person name="Sawyer R.H."/>
            <person name="Kim H."/>
            <person name="Kim K.W."/>
            <person name="Kim H.J."/>
            <person name="Cho S."/>
            <person name="Li N."/>
            <person name="Huang Y."/>
            <person name="Bruford M.W."/>
            <person name="Zhan X."/>
            <person name="Dixon A."/>
            <person name="Bertelsen M.F."/>
            <person name="Derryberry E."/>
            <person name="Warren W."/>
            <person name="Wilson R.K."/>
            <person name="Li S."/>
            <person name="Ray D.A."/>
            <person name="Green R.E."/>
            <person name="O'Brien S.J."/>
            <person name="Griffin D."/>
            <person name="Johnson W.E."/>
            <person name="Haussler D."/>
            <person name="Ryder O.A."/>
            <person name="Willerslev E."/>
            <person name="Graves G.R."/>
            <person name="Alstrom P."/>
            <person name="Fjeldsa J."/>
            <person name="Mindell D.P."/>
            <person name="Edwards S.V."/>
            <person name="Braun E.L."/>
            <person name="Rahbek C."/>
            <person name="Burt D.W."/>
            <person name="Houde P."/>
            <person name="Zhang Y."/>
            <person name="Yang H."/>
            <person name="Wang J."/>
            <person name="Jarvis E.D."/>
            <person name="Gilbert M.T."/>
            <person name="Wang J."/>
        </authorList>
    </citation>
    <scope>NUCLEOTIDE SEQUENCE [LARGE SCALE GENOMIC DNA]</scope>
</reference>
<comment type="subcellular location">
    <subcellularLocation>
        <location evidence="1">Cytoplasm</location>
    </subcellularLocation>
</comment>
<dbReference type="InterPro" id="IPR032675">
    <property type="entry name" value="LRR_dom_sf"/>
</dbReference>
<protein>
    <submittedName>
        <fullName evidence="5">Leucine-rich repeat-containing protein 14</fullName>
    </submittedName>
</protein>
<evidence type="ECO:0000256" key="1">
    <source>
        <dbReference type="ARBA" id="ARBA00004496"/>
    </source>
</evidence>
<evidence type="ECO:0000313" key="6">
    <source>
        <dbReference type="Proteomes" id="UP000031515"/>
    </source>
</evidence>
<keyword evidence="6" id="KW-1185">Reference proteome</keyword>
<keyword evidence="3" id="KW-0433">Leucine-rich repeat</keyword>
<evidence type="ECO:0000256" key="4">
    <source>
        <dbReference type="ARBA" id="ARBA00022737"/>
    </source>
</evidence>
<keyword evidence="4" id="KW-0677">Repeat</keyword>
<gene>
    <name evidence="5" type="ORF">M959_01660</name>
</gene>
<reference evidence="5 6" key="1">
    <citation type="submission" date="2013-08" db="EMBL/GenBank/DDBJ databases">
        <title>Genome evolution of avian class.</title>
        <authorList>
            <person name="Zhang G."/>
            <person name="Li C."/>
        </authorList>
    </citation>
    <scope>NUCLEOTIDE SEQUENCE [LARGE SCALE GENOMIC DNA]</scope>
    <source>
        <strain evidence="5">M959</strain>
    </source>
</reference>